<dbReference type="CDD" id="cd02570">
    <property type="entry name" value="PseudoU_synth_EcTruA"/>
    <property type="match status" value="1"/>
</dbReference>
<sequence>MAALNKQKLVLTIEYDGTGYRGSQAQRHGATIQSELETALEKLAGTKIRVHLAGRTDAGVSATGQVVSFRTELDLPLETVATALNHFLPAEIAVLGVYRVPEEFDVRRHAVSREYCYHIWHSPVPSPLRERYSYRVYGELDLSAMNQAAAMLVGNHDMAAFASRLGKKAGSTIRRVDAAEVVRQDAEITFRIKAASFLPHQVRNIVGSLIKVGQGKMTLDEFSELMTAAVPGSAGPAVPGKGLCLISVNYVKDLGDYNENL</sequence>
<keyword evidence="2 4" id="KW-0819">tRNA processing</keyword>
<keyword evidence="8" id="KW-1185">Reference proteome</keyword>
<gene>
    <name evidence="4 7" type="primary">truA</name>
    <name evidence="7" type="ORF">V8247_01475</name>
</gene>
<dbReference type="GO" id="GO:0160147">
    <property type="term" value="F:tRNA pseudouridine(38-40) synthase activity"/>
    <property type="evidence" value="ECO:0007669"/>
    <property type="project" value="UniProtKB-EC"/>
</dbReference>
<feature type="domain" description="Pseudouridine synthase I TruA alpha/beta" evidence="6">
    <location>
        <begin position="13"/>
        <end position="107"/>
    </location>
</feature>
<evidence type="ECO:0000259" key="6">
    <source>
        <dbReference type="Pfam" id="PF01416"/>
    </source>
</evidence>
<evidence type="ECO:0000256" key="5">
    <source>
        <dbReference type="RuleBase" id="RU003792"/>
    </source>
</evidence>
<evidence type="ECO:0000256" key="2">
    <source>
        <dbReference type="ARBA" id="ARBA00022694"/>
    </source>
</evidence>
<feature type="active site" description="Nucleophile" evidence="4">
    <location>
        <position position="57"/>
    </location>
</feature>
<keyword evidence="3 4" id="KW-0413">Isomerase</keyword>
<dbReference type="Pfam" id="PF01416">
    <property type="entry name" value="PseudoU_synth_1"/>
    <property type="match status" value="2"/>
</dbReference>
<dbReference type="InterPro" id="IPR020095">
    <property type="entry name" value="PsdUridine_synth_TruA_C"/>
</dbReference>
<dbReference type="EMBL" id="CP146612">
    <property type="protein sequence ID" value="WWX25667.1"/>
    <property type="molecule type" value="Genomic_DNA"/>
</dbReference>
<dbReference type="PIRSF" id="PIRSF001430">
    <property type="entry name" value="tRNA_psdUrid_synth"/>
    <property type="match status" value="1"/>
</dbReference>
<dbReference type="InterPro" id="IPR020097">
    <property type="entry name" value="PsdUridine_synth_TruA_a/b_dom"/>
</dbReference>
<comment type="catalytic activity">
    <reaction evidence="4 5">
        <text>uridine(38/39/40) in tRNA = pseudouridine(38/39/40) in tRNA</text>
        <dbReference type="Rhea" id="RHEA:22376"/>
        <dbReference type="Rhea" id="RHEA-COMP:10085"/>
        <dbReference type="Rhea" id="RHEA-COMP:10087"/>
        <dbReference type="ChEBI" id="CHEBI:65314"/>
        <dbReference type="ChEBI" id="CHEBI:65315"/>
        <dbReference type="EC" id="5.4.99.12"/>
    </reaction>
</comment>
<dbReference type="InterPro" id="IPR020094">
    <property type="entry name" value="TruA/RsuA/RluB/E/F_N"/>
</dbReference>
<evidence type="ECO:0000256" key="1">
    <source>
        <dbReference type="ARBA" id="ARBA00009375"/>
    </source>
</evidence>
<dbReference type="HAMAP" id="MF_00171">
    <property type="entry name" value="TruA"/>
    <property type="match status" value="1"/>
</dbReference>
<dbReference type="Proteomes" id="UP001375370">
    <property type="component" value="Chromosome"/>
</dbReference>
<comment type="function">
    <text evidence="4">Formation of pseudouridine at positions 38, 39 and 40 in the anticodon stem and loop of transfer RNAs.</text>
</comment>
<name>A0ABZ2J7X2_9CHLR</name>
<feature type="domain" description="Pseudouridine synthase I TruA alpha/beta" evidence="6">
    <location>
        <begin position="148"/>
        <end position="250"/>
    </location>
</feature>
<dbReference type="PANTHER" id="PTHR11142:SF0">
    <property type="entry name" value="TRNA PSEUDOURIDINE SYNTHASE-LIKE 1"/>
    <property type="match status" value="1"/>
</dbReference>
<dbReference type="SUPFAM" id="SSF55120">
    <property type="entry name" value="Pseudouridine synthase"/>
    <property type="match status" value="1"/>
</dbReference>
<dbReference type="InterPro" id="IPR001406">
    <property type="entry name" value="PsdUridine_synth_TruA"/>
</dbReference>
<dbReference type="RefSeq" id="WP_338738056.1">
    <property type="nucleotide sequence ID" value="NZ_CP146612.1"/>
</dbReference>
<evidence type="ECO:0000313" key="7">
    <source>
        <dbReference type="EMBL" id="WWX25667.1"/>
    </source>
</evidence>
<proteinExistence type="inferred from homology"/>
<accession>A0ABZ2J7X2</accession>
<feature type="binding site" evidence="4">
    <location>
        <position position="115"/>
    </location>
    <ligand>
        <name>substrate</name>
    </ligand>
</feature>
<dbReference type="NCBIfam" id="TIGR00071">
    <property type="entry name" value="hisT_truA"/>
    <property type="match status" value="1"/>
</dbReference>
<comment type="similarity">
    <text evidence="1 4 5">Belongs to the tRNA pseudouridine synthase TruA family.</text>
</comment>
<dbReference type="PANTHER" id="PTHR11142">
    <property type="entry name" value="PSEUDOURIDYLATE SYNTHASE"/>
    <property type="match status" value="1"/>
</dbReference>
<comment type="subunit">
    <text evidence="4">Homodimer.</text>
</comment>
<dbReference type="InterPro" id="IPR020103">
    <property type="entry name" value="PsdUridine_synth_cat_dom_sf"/>
</dbReference>
<comment type="caution">
    <text evidence="4">Lacks conserved residue(s) required for the propagation of feature annotation.</text>
</comment>
<evidence type="ECO:0000256" key="4">
    <source>
        <dbReference type="HAMAP-Rule" id="MF_00171"/>
    </source>
</evidence>
<evidence type="ECO:0000256" key="3">
    <source>
        <dbReference type="ARBA" id="ARBA00023235"/>
    </source>
</evidence>
<dbReference type="Gene3D" id="3.30.70.580">
    <property type="entry name" value="Pseudouridine synthase I, catalytic domain, N-terminal subdomain"/>
    <property type="match status" value="1"/>
</dbReference>
<organism evidence="7 8">
    <name type="scientific">Candidatus Dehalogenimonas loeffleri</name>
    <dbReference type="NCBI Taxonomy" id="3127115"/>
    <lineage>
        <taxon>Bacteria</taxon>
        <taxon>Bacillati</taxon>
        <taxon>Chloroflexota</taxon>
        <taxon>Dehalococcoidia</taxon>
        <taxon>Dehalococcoidales</taxon>
        <taxon>Dehalococcoidaceae</taxon>
        <taxon>Dehalogenimonas</taxon>
    </lineage>
</organism>
<protein>
    <recommendedName>
        <fullName evidence="4">tRNA pseudouridine synthase A</fullName>
        <ecNumber evidence="4">5.4.99.12</ecNumber>
    </recommendedName>
    <alternativeName>
        <fullName evidence="4">tRNA pseudouridine(38-40) synthase</fullName>
    </alternativeName>
    <alternativeName>
        <fullName evidence="4">tRNA pseudouridylate synthase I</fullName>
    </alternativeName>
    <alternativeName>
        <fullName evidence="4">tRNA-uridine isomerase I</fullName>
    </alternativeName>
</protein>
<evidence type="ECO:0000313" key="8">
    <source>
        <dbReference type="Proteomes" id="UP001375370"/>
    </source>
</evidence>
<reference evidence="7 8" key="1">
    <citation type="submission" date="2024-03" db="EMBL/GenBank/DDBJ databases">
        <title>A Dehalogenimonas Isolated from Estuarine Sediments Dihaloeliminates Chlorinated Alkanes.</title>
        <authorList>
            <person name="Yang Y."/>
            <person name="Wang H."/>
        </authorList>
    </citation>
    <scope>NUCLEOTIDE SEQUENCE [LARGE SCALE GENOMIC DNA]</scope>
    <source>
        <strain evidence="7 8">W</strain>
    </source>
</reference>
<dbReference type="Gene3D" id="3.30.70.660">
    <property type="entry name" value="Pseudouridine synthase I, catalytic domain, C-terminal subdomain"/>
    <property type="match status" value="1"/>
</dbReference>
<dbReference type="EC" id="5.4.99.12" evidence="4"/>